<keyword evidence="2" id="KW-1133">Transmembrane helix</keyword>
<dbReference type="OrthoDB" id="32890at2759"/>
<dbReference type="Proteomes" id="UP000241890">
    <property type="component" value="Unassembled WGS sequence"/>
</dbReference>
<feature type="compositionally biased region" description="Polar residues" evidence="1">
    <location>
        <begin position="793"/>
        <end position="807"/>
    </location>
</feature>
<feature type="region of interest" description="Disordered" evidence="1">
    <location>
        <begin position="839"/>
        <end position="881"/>
    </location>
</feature>
<proteinExistence type="predicted"/>
<protein>
    <submittedName>
        <fullName evidence="3">Uncharacterized protein</fullName>
    </submittedName>
</protein>
<name>A0A2R5GE15_9STRA</name>
<keyword evidence="2" id="KW-0472">Membrane</keyword>
<dbReference type="Pfam" id="PF10011">
    <property type="entry name" value="DUF2254"/>
    <property type="match status" value="1"/>
</dbReference>
<dbReference type="AlphaFoldDB" id="A0A2R5GE15"/>
<feature type="compositionally biased region" description="Acidic residues" evidence="1">
    <location>
        <begin position="844"/>
        <end position="859"/>
    </location>
</feature>
<feature type="compositionally biased region" description="Basic and acidic residues" evidence="1">
    <location>
        <begin position="1"/>
        <end position="32"/>
    </location>
</feature>
<comment type="caution">
    <text evidence="3">The sequence shown here is derived from an EMBL/GenBank/DDBJ whole genome shotgun (WGS) entry which is preliminary data.</text>
</comment>
<dbReference type="InterPro" id="IPR018723">
    <property type="entry name" value="DUF2254_membrane"/>
</dbReference>
<feature type="transmembrane region" description="Helical" evidence="2">
    <location>
        <begin position="226"/>
        <end position="246"/>
    </location>
</feature>
<feature type="region of interest" description="Disordered" evidence="1">
    <location>
        <begin position="770"/>
        <end position="807"/>
    </location>
</feature>
<dbReference type="EMBL" id="BEYU01000053">
    <property type="protein sequence ID" value="GBG29177.1"/>
    <property type="molecule type" value="Genomic_DNA"/>
</dbReference>
<evidence type="ECO:0000256" key="2">
    <source>
        <dbReference type="SAM" id="Phobius"/>
    </source>
</evidence>
<feature type="transmembrane region" description="Helical" evidence="2">
    <location>
        <begin position="258"/>
        <end position="278"/>
    </location>
</feature>
<gene>
    <name evidence="3" type="ORF">FCC1311_053992</name>
</gene>
<organism evidence="3 4">
    <name type="scientific">Hondaea fermentalgiana</name>
    <dbReference type="NCBI Taxonomy" id="2315210"/>
    <lineage>
        <taxon>Eukaryota</taxon>
        <taxon>Sar</taxon>
        <taxon>Stramenopiles</taxon>
        <taxon>Bigyra</taxon>
        <taxon>Labyrinthulomycetes</taxon>
        <taxon>Thraustochytrida</taxon>
        <taxon>Thraustochytriidae</taxon>
        <taxon>Hondaea</taxon>
    </lineage>
</organism>
<feature type="region of interest" description="Disordered" evidence="1">
    <location>
        <begin position="1"/>
        <end position="44"/>
    </location>
</feature>
<feature type="transmembrane region" description="Helical" evidence="2">
    <location>
        <begin position="107"/>
        <end position="128"/>
    </location>
</feature>
<evidence type="ECO:0000313" key="4">
    <source>
        <dbReference type="Proteomes" id="UP000241890"/>
    </source>
</evidence>
<evidence type="ECO:0000313" key="3">
    <source>
        <dbReference type="EMBL" id="GBG29177.1"/>
    </source>
</evidence>
<accession>A0A2R5GE15</accession>
<keyword evidence="2" id="KW-0812">Transmembrane</keyword>
<reference evidence="3 4" key="1">
    <citation type="submission" date="2017-12" db="EMBL/GenBank/DDBJ databases">
        <title>Sequencing, de novo assembly and annotation of complete genome of a new Thraustochytrid species, strain FCC1311.</title>
        <authorList>
            <person name="Sedici K."/>
            <person name="Godart F."/>
            <person name="Aiese Cigliano R."/>
            <person name="Sanseverino W."/>
            <person name="Barakat M."/>
            <person name="Ortet P."/>
            <person name="Marechal E."/>
            <person name="Cagnac O."/>
            <person name="Amato A."/>
        </authorList>
    </citation>
    <scope>NUCLEOTIDE SEQUENCE [LARGE SCALE GENOMIC DNA]</scope>
</reference>
<dbReference type="InParanoid" id="A0A2R5GE15"/>
<evidence type="ECO:0000256" key="1">
    <source>
        <dbReference type="SAM" id="MobiDB-lite"/>
    </source>
</evidence>
<sequence length="881" mass="100938">MRQEFAEIARETTQKRRSFLEKKGNGKAREAPRLSQIGKNRRRVTPSIDAHNEKTYDSAREQRKWQQFRISKIDINREQSNREDSVQRKGSIQMFRRSTSSRLRSASLFKVVLLLFLAFDAFTVLLYFSGFKLNQLLGPAWKRFQSIGMSEAEISENIVLDAVDTNTLKSSFFDMGPEQARAAVSDLTKINCVIFSIVVQVTTILIQVGAREVSSNAIQLFVSDKFIVGGMTLYTLTLSFMVVLTNSTSEVYVPRGEIMIASLFTLASVLLLIPYFMYLSRLLNPLRLVRKVAEAGLKACTYVENAEAVQRKTDGEIERDRKMAIWAVENISQFALNAIQHKRIQLVYACIEVLCHFLIGYSNRKDLWDRRWFKITDIMREKPDFFSLSDRGAQDLEHRRCWLEWKVLRQFQNMFTESFDSMKDVSYVIAVNTRQIAEAAAQRHDYHAMEYCIRYFNTFVRVSINKRDGQTARNVLHQYTLLCNSVLSNDSELLNLVQQRKRKALTEGLEFHQVDDLIQIRGNYVVEESRDIIIAMEKKMIAVAGHFAFYSNIAVQAGVMSVSENIAHELASVCETAFLQRRESHEEILLVLLTMHEAPREKNLQAVTWGIRAAQIKLATFYANNNGMEFFTCIQNTFRHASRADLVRVWRRLEKVQAREFWEVLNLEKNHEYITPECKEYLPLFFEPFGLTNRDIETNLTVVQQESTETNFMESTFGIFERGISEASFRQNGRPMMLDPGRAMSFSPTMSLTATDSKQDFVLPLTEEKAEHATDEEEFGAATTAHPAYMPSNDATEPTSTASSRIHSTAEEVLHIRRRASDVSSGSLVDMCLGSLHSMRIVEDENEDENEDSKDEAEESFPRPSDASAVKINEARLSRGA</sequence>
<keyword evidence="4" id="KW-1185">Reference proteome</keyword>